<dbReference type="PIRSF" id="PIRSF026631">
    <property type="entry name" value="UCP026631"/>
    <property type="match status" value="1"/>
</dbReference>
<protein>
    <submittedName>
        <fullName evidence="3">PH domain-containing protein</fullName>
    </submittedName>
</protein>
<evidence type="ECO:0000256" key="1">
    <source>
        <dbReference type="SAM" id="Phobius"/>
    </source>
</evidence>
<accession>A0A7Y0LYC8</accession>
<evidence type="ECO:0000259" key="2">
    <source>
        <dbReference type="Pfam" id="PF03703"/>
    </source>
</evidence>
<dbReference type="EMBL" id="JABCJJ010000011">
    <property type="protein sequence ID" value="NMR20350.1"/>
    <property type="molecule type" value="Genomic_DNA"/>
</dbReference>
<organism evidence="3 4">
    <name type="scientific">Cellulomonas fimi</name>
    <dbReference type="NCBI Taxonomy" id="1708"/>
    <lineage>
        <taxon>Bacteria</taxon>
        <taxon>Bacillati</taxon>
        <taxon>Actinomycetota</taxon>
        <taxon>Actinomycetes</taxon>
        <taxon>Micrococcales</taxon>
        <taxon>Cellulomonadaceae</taxon>
        <taxon>Cellulomonas</taxon>
    </lineage>
</organism>
<feature type="domain" description="YdbS-like PH" evidence="2">
    <location>
        <begin position="355"/>
        <end position="427"/>
    </location>
</feature>
<dbReference type="InterPro" id="IPR014529">
    <property type="entry name" value="UCP026631"/>
</dbReference>
<name>A0A7Y0LYC8_CELFI</name>
<dbReference type="InterPro" id="IPR005182">
    <property type="entry name" value="YdbS-like_PH"/>
</dbReference>
<comment type="caution">
    <text evidence="3">The sequence shown here is derived from an EMBL/GenBank/DDBJ whole genome shotgun (WGS) entry which is preliminary data.</text>
</comment>
<evidence type="ECO:0000313" key="4">
    <source>
        <dbReference type="Proteomes" id="UP000562124"/>
    </source>
</evidence>
<dbReference type="Pfam" id="PF03703">
    <property type="entry name" value="bPH_2"/>
    <property type="match status" value="3"/>
</dbReference>
<evidence type="ECO:0000313" key="3">
    <source>
        <dbReference type="EMBL" id="NMR20350.1"/>
    </source>
</evidence>
<keyword evidence="4" id="KW-1185">Reference proteome</keyword>
<feature type="domain" description="YdbS-like PH" evidence="2">
    <location>
        <begin position="230"/>
        <end position="297"/>
    </location>
</feature>
<reference evidence="3 4" key="1">
    <citation type="submission" date="2020-04" db="EMBL/GenBank/DDBJ databases">
        <title>Sequencing and Assembly of C. fimi.</title>
        <authorList>
            <person name="Ramsey A.R."/>
        </authorList>
    </citation>
    <scope>NUCLEOTIDE SEQUENCE [LARGE SCALE GENOMIC DNA]</scope>
    <source>
        <strain evidence="3 4">SB</strain>
    </source>
</reference>
<dbReference type="AlphaFoldDB" id="A0A7Y0LYC8"/>
<feature type="domain" description="YdbS-like PH" evidence="2">
    <location>
        <begin position="63"/>
        <end position="141"/>
    </location>
</feature>
<gene>
    <name evidence="3" type="ORF">HIR71_09000</name>
</gene>
<feature type="transmembrane region" description="Helical" evidence="1">
    <location>
        <begin position="41"/>
        <end position="61"/>
    </location>
</feature>
<dbReference type="PANTHER" id="PTHR34473">
    <property type="entry name" value="UPF0699 TRANSMEMBRANE PROTEIN YDBS"/>
    <property type="match status" value="1"/>
</dbReference>
<proteinExistence type="predicted"/>
<feature type="transmembrane region" description="Helical" evidence="1">
    <location>
        <begin position="174"/>
        <end position="198"/>
    </location>
</feature>
<keyword evidence="1" id="KW-0472">Membrane</keyword>
<keyword evidence="1" id="KW-0812">Transmembrane</keyword>
<dbReference type="Proteomes" id="UP000562124">
    <property type="component" value="Unassembled WGS sequence"/>
</dbReference>
<keyword evidence="1" id="KW-1133">Transmembrane helix</keyword>
<feature type="transmembrane region" description="Helical" evidence="1">
    <location>
        <begin position="204"/>
        <end position="222"/>
    </location>
</feature>
<dbReference type="PANTHER" id="PTHR34473:SF2">
    <property type="entry name" value="UPF0699 TRANSMEMBRANE PROTEIN YDBT"/>
    <property type="match status" value="1"/>
</dbReference>
<sequence length="456" mass="49253">MHPVTPAVKAWKILAVAAVIAVQQAGENLRQAGDLLQGRGWLVVVGVIAAVVVLGLVYSAIAWRMTRFAVDDESVYLHSGILFRQQRKARLDRLQAVDVVQPLLARILGLAELKLEVAGGSGSGVSLAFLKEDDAAALRAELLARAAGVRRTEGEPAQPAAPEQKVLEVPPSRLVAAMLRSSASFVLAFVVVLVVVVTVVTREIGSVLVLIPGILGAASFYWTRFSREFNFRAAISPDGIGLRHGLLEQRSQTVPPGRVQALQLTQGPFWRRAGWWRVEMNVAGYSGGSEAQSAENVLLPVGDRDDTLLAVWLVLPDLGVADPRELLAGAMDGSGPDQGFTTPPRRARWLDPLAWRRTGFVVTDRALVIRTGRIVRRVAIVPHERTQSLGLEQGPLQRRLGVATFTVHSTAGPVSPRVPHLDGYVARDLLTEQSARARTARAGAGPELWLRPEATP</sequence>